<evidence type="ECO:0000256" key="5">
    <source>
        <dbReference type="SAM" id="MobiDB-lite"/>
    </source>
</evidence>
<evidence type="ECO:0000256" key="2">
    <source>
        <dbReference type="ARBA" id="ARBA00022723"/>
    </source>
</evidence>
<feature type="domain" description="CENP-V/GFA" evidence="6">
    <location>
        <begin position="106"/>
        <end position="218"/>
    </location>
</feature>
<gene>
    <name evidence="7" type="ORF">QR685DRAFT_565083</name>
</gene>
<dbReference type="EMBL" id="JAVLET010000009">
    <property type="protein sequence ID" value="KAL0467467.1"/>
    <property type="molecule type" value="Genomic_DNA"/>
</dbReference>
<feature type="region of interest" description="Disordered" evidence="5">
    <location>
        <begin position="244"/>
        <end position="293"/>
    </location>
</feature>
<comment type="similarity">
    <text evidence="1">Belongs to the Gfa family.</text>
</comment>
<keyword evidence="2" id="KW-0479">Metal-binding</keyword>
<evidence type="ECO:0000256" key="3">
    <source>
        <dbReference type="ARBA" id="ARBA00022833"/>
    </source>
</evidence>
<evidence type="ECO:0000256" key="1">
    <source>
        <dbReference type="ARBA" id="ARBA00005495"/>
    </source>
</evidence>
<feature type="region of interest" description="Disordered" evidence="5">
    <location>
        <begin position="34"/>
        <end position="87"/>
    </location>
</feature>
<dbReference type="InterPro" id="IPR011057">
    <property type="entry name" value="Mss4-like_sf"/>
</dbReference>
<sequence length="293" mass="33202">MLLARRALRPSSTNFPLSKNLLPSITARFISTTTTTPNTTNLNMSPNNNNNKDTKQERGGEGGGGGGGEEPHQYQSGNRTDRPEDEWKFRAPYKIHDKGEDFKVKWRGKCHCGAVQYELSREKPLASKYCHCTTCQRMHGAPFQWAAIFHKSDINFTNGHHDLGWYDPTAKSTTHHLPCKVQCAYCRTPIMDEGRNMILLFPTLIEGINSPEGKKAFEVQSHMFYPQRVVDIKDGKPKFKGLADETNLVDEETGEEVVGSCPKEKEKRKREEEGDGEKGKDGEKEEKREKKDE</sequence>
<dbReference type="Gene3D" id="3.90.1590.10">
    <property type="entry name" value="glutathione-dependent formaldehyde- activating enzyme (gfa)"/>
    <property type="match status" value="1"/>
</dbReference>
<name>A0ABR3D429_NEUIN</name>
<accession>A0ABR3D429</accession>
<protein>
    <submittedName>
        <fullName evidence="7">Mss4-like protein</fullName>
    </submittedName>
</protein>
<dbReference type="PANTHER" id="PTHR33337:SF40">
    <property type="entry name" value="CENP-V_GFA DOMAIN-CONTAINING PROTEIN-RELATED"/>
    <property type="match status" value="1"/>
</dbReference>
<evidence type="ECO:0000313" key="8">
    <source>
        <dbReference type="Proteomes" id="UP001451303"/>
    </source>
</evidence>
<evidence type="ECO:0000256" key="4">
    <source>
        <dbReference type="ARBA" id="ARBA00023239"/>
    </source>
</evidence>
<dbReference type="PROSITE" id="PS51891">
    <property type="entry name" value="CENP_V_GFA"/>
    <property type="match status" value="1"/>
</dbReference>
<keyword evidence="4" id="KW-0456">Lyase</keyword>
<dbReference type="Pfam" id="PF04828">
    <property type="entry name" value="GFA"/>
    <property type="match status" value="1"/>
</dbReference>
<proteinExistence type="inferred from homology"/>
<organism evidence="7 8">
    <name type="scientific">Neurospora intermedia</name>
    <dbReference type="NCBI Taxonomy" id="5142"/>
    <lineage>
        <taxon>Eukaryota</taxon>
        <taxon>Fungi</taxon>
        <taxon>Dikarya</taxon>
        <taxon>Ascomycota</taxon>
        <taxon>Pezizomycotina</taxon>
        <taxon>Sordariomycetes</taxon>
        <taxon>Sordariomycetidae</taxon>
        <taxon>Sordariales</taxon>
        <taxon>Sordariaceae</taxon>
        <taxon>Neurospora</taxon>
    </lineage>
</organism>
<feature type="compositionally biased region" description="Basic and acidic residues" evidence="5">
    <location>
        <begin position="262"/>
        <end position="293"/>
    </location>
</feature>
<evidence type="ECO:0000259" key="6">
    <source>
        <dbReference type="PROSITE" id="PS51891"/>
    </source>
</evidence>
<keyword evidence="8" id="KW-1185">Reference proteome</keyword>
<dbReference type="Proteomes" id="UP001451303">
    <property type="component" value="Unassembled WGS sequence"/>
</dbReference>
<evidence type="ECO:0000313" key="7">
    <source>
        <dbReference type="EMBL" id="KAL0467467.1"/>
    </source>
</evidence>
<feature type="compositionally biased region" description="Low complexity" evidence="5">
    <location>
        <begin position="34"/>
        <end position="51"/>
    </location>
</feature>
<dbReference type="SUPFAM" id="SSF51316">
    <property type="entry name" value="Mss4-like"/>
    <property type="match status" value="1"/>
</dbReference>
<dbReference type="InterPro" id="IPR006913">
    <property type="entry name" value="CENP-V/GFA"/>
</dbReference>
<reference evidence="7 8" key="1">
    <citation type="submission" date="2023-09" db="EMBL/GenBank/DDBJ databases">
        <title>Multi-omics analysis of a traditional fermented food reveals byproduct-associated fungal strains for waste-to-food upcycling.</title>
        <authorList>
            <consortium name="Lawrence Berkeley National Laboratory"/>
            <person name="Rekdal V.M."/>
            <person name="Villalobos-Escobedo J.M."/>
            <person name="Rodriguez-Valeron N."/>
            <person name="Garcia M.O."/>
            <person name="Vasquez D.P."/>
            <person name="Damayanti I."/>
            <person name="Sorensen P.M."/>
            <person name="Baidoo E.E."/>
            <person name="De Carvalho A.C."/>
            <person name="Riley R."/>
            <person name="Lipzen A."/>
            <person name="He G."/>
            <person name="Yan M."/>
            <person name="Haridas S."/>
            <person name="Daum C."/>
            <person name="Yoshinaga Y."/>
            <person name="Ng V."/>
            <person name="Grigoriev I.V."/>
            <person name="Munk R."/>
            <person name="Nuraida L."/>
            <person name="Wijaya C.H."/>
            <person name="Morales P.-C."/>
            <person name="Keasling J.D."/>
        </authorList>
    </citation>
    <scope>NUCLEOTIDE SEQUENCE [LARGE SCALE GENOMIC DNA]</scope>
    <source>
        <strain evidence="7 8">FGSC 2613</strain>
    </source>
</reference>
<dbReference type="PANTHER" id="PTHR33337">
    <property type="entry name" value="GFA DOMAIN-CONTAINING PROTEIN"/>
    <property type="match status" value="1"/>
</dbReference>
<comment type="caution">
    <text evidence="7">The sequence shown here is derived from an EMBL/GenBank/DDBJ whole genome shotgun (WGS) entry which is preliminary data.</text>
</comment>
<keyword evidence="3" id="KW-0862">Zinc</keyword>